<evidence type="ECO:0000313" key="2">
    <source>
        <dbReference type="EMBL" id="WTU40003.1"/>
    </source>
</evidence>
<reference evidence="2" key="1">
    <citation type="submission" date="2022-10" db="EMBL/GenBank/DDBJ databases">
        <title>The complete genomes of actinobacterial strains from the NBC collection.</title>
        <authorList>
            <person name="Joergensen T.S."/>
            <person name="Alvarez Arevalo M."/>
            <person name="Sterndorff E.B."/>
            <person name="Faurdal D."/>
            <person name="Vuksanovic O."/>
            <person name="Mourched A.-S."/>
            <person name="Charusanti P."/>
            <person name="Shaw S."/>
            <person name="Blin K."/>
            <person name="Weber T."/>
        </authorList>
    </citation>
    <scope>NUCLEOTIDE SEQUENCE</scope>
    <source>
        <strain evidence="2">NBC_00060</strain>
    </source>
</reference>
<evidence type="ECO:0000256" key="1">
    <source>
        <dbReference type="SAM" id="MobiDB-lite"/>
    </source>
</evidence>
<dbReference type="AlphaFoldDB" id="A0AAU2GVW8"/>
<feature type="region of interest" description="Disordered" evidence="1">
    <location>
        <begin position="107"/>
        <end position="131"/>
    </location>
</feature>
<feature type="compositionally biased region" description="Basic and acidic residues" evidence="1">
    <location>
        <begin position="115"/>
        <end position="124"/>
    </location>
</feature>
<organism evidence="2">
    <name type="scientific">Streptomyces sp. NBC_00060</name>
    <dbReference type="NCBI Taxonomy" id="2975636"/>
    <lineage>
        <taxon>Bacteria</taxon>
        <taxon>Bacillati</taxon>
        <taxon>Actinomycetota</taxon>
        <taxon>Actinomycetes</taxon>
        <taxon>Kitasatosporales</taxon>
        <taxon>Streptomycetaceae</taxon>
        <taxon>Streptomyces</taxon>
    </lineage>
</organism>
<gene>
    <name evidence="2" type="ORF">OHV25_10635</name>
</gene>
<protein>
    <submittedName>
        <fullName evidence="2">Uncharacterized protein</fullName>
    </submittedName>
</protein>
<dbReference type="NCBIfam" id="NF042914">
    <property type="entry name" value="SAV915_dom"/>
    <property type="match status" value="1"/>
</dbReference>
<dbReference type="InterPro" id="IPR049975">
    <property type="entry name" value="SAV_915-like_dom"/>
</dbReference>
<dbReference type="EMBL" id="CP108253">
    <property type="protein sequence ID" value="WTU40003.1"/>
    <property type="molecule type" value="Genomic_DNA"/>
</dbReference>
<accession>A0AAU2GVW8</accession>
<name>A0AAU2GVW8_9ACTN</name>
<sequence length="131" mass="13902">MAEPNASRILGIVGVDAARTAQPGVPPYHTPVFVPAHPRYPAQGAAPRVDFELLRPPSGPPVPVAFSTVAKLVDALGPVQPWIAVSIGPFAEAMREARLPKVRLDPEVAPGGRRWQPEDLERTYGENGAGA</sequence>
<proteinExistence type="predicted"/>